<reference evidence="12 13" key="1">
    <citation type="submission" date="2020-02" db="EMBL/GenBank/DDBJ databases">
        <title>Genome sequencing, annotation and comparative genomic analysis of Bacillus tequilensis EA-CB0015, an effective biological control agent against Pseudocercospora fijiensis in banana plants.</title>
        <authorList>
            <person name="Cuellar-Gaviria T.Z."/>
            <person name="Ju K.-S."/>
            <person name="Villegas-Escobar V."/>
        </authorList>
    </citation>
    <scope>NUCLEOTIDE SEQUENCE [LARGE SCALE GENOMIC DNA]</scope>
    <source>
        <strain evidence="12 13">EA-CB0015</strain>
    </source>
</reference>
<evidence type="ECO:0000256" key="4">
    <source>
        <dbReference type="ARBA" id="ARBA00022827"/>
    </source>
</evidence>
<dbReference type="Gene3D" id="2.40.110.10">
    <property type="entry name" value="Butyryl-CoA Dehydrogenase, subunit A, domain 2"/>
    <property type="match status" value="1"/>
</dbReference>
<evidence type="ECO:0000256" key="3">
    <source>
        <dbReference type="ARBA" id="ARBA00022630"/>
    </source>
</evidence>
<dbReference type="FunFam" id="2.40.110.10:FF:000001">
    <property type="entry name" value="Acyl-CoA dehydrogenase, mitochondrial"/>
    <property type="match status" value="1"/>
</dbReference>
<dbReference type="InterPro" id="IPR009100">
    <property type="entry name" value="AcylCoA_DH/oxidase_NM_dom_sf"/>
</dbReference>
<comment type="similarity">
    <text evidence="2 8">Belongs to the acyl-CoA dehydrogenase family.</text>
</comment>
<dbReference type="Pfam" id="PF02771">
    <property type="entry name" value="Acyl-CoA_dh_N"/>
    <property type="match status" value="1"/>
</dbReference>
<dbReference type="PROSITE" id="PS00072">
    <property type="entry name" value="ACYL_COA_DH_1"/>
    <property type="match status" value="1"/>
</dbReference>
<evidence type="ECO:0000256" key="8">
    <source>
        <dbReference type="RuleBase" id="RU362125"/>
    </source>
</evidence>
<comment type="cofactor">
    <cofactor evidence="1 8">
        <name>FAD</name>
        <dbReference type="ChEBI" id="CHEBI:57692"/>
    </cofactor>
</comment>
<dbReference type="InterPro" id="IPR046373">
    <property type="entry name" value="Acyl-CoA_Oxase/DH_mid-dom_sf"/>
</dbReference>
<dbReference type="KEGG" id="bteq:G4P54_12640"/>
<gene>
    <name evidence="12" type="ORF">G4P54_12640</name>
</gene>
<keyword evidence="5 8" id="KW-0560">Oxidoreductase</keyword>
<dbReference type="SUPFAM" id="SSF56645">
    <property type="entry name" value="Acyl-CoA dehydrogenase NM domain-like"/>
    <property type="match status" value="1"/>
</dbReference>
<keyword evidence="4 8" id="KW-0274">FAD</keyword>
<dbReference type="InterPro" id="IPR006089">
    <property type="entry name" value="Acyl-CoA_DH_CS"/>
</dbReference>
<evidence type="ECO:0000256" key="2">
    <source>
        <dbReference type="ARBA" id="ARBA00009347"/>
    </source>
</evidence>
<dbReference type="FunFam" id="1.10.540.10:FF:000002">
    <property type="entry name" value="Acyl-CoA dehydrogenase FadE19"/>
    <property type="match status" value="1"/>
</dbReference>
<accession>A0A6H0WU24</accession>
<keyword evidence="3 8" id="KW-0285">Flavoprotein</keyword>
<sequence>MYVTQEQVMMRKMVRDFARKEIAPAAEIMETTDEFPFQLIEKMGKHGLMGIPVPERYGGAGADVVSYILAIHEISKISAAVGVILSVHTSVGTNPILYFGNEEQKMKYIPKLASGEHVGAFALTEPHSGSDAGSLRTTAIKKNGKYLLNGSKIFITNGGAADIYITFALTAQDQGRHGISAFIVEKNTPGFTVGKKERKLGLYGSNTTELMFDNAEVPEENLIGKEGDGFHIAMANLNVGRIGIAAQALGITEAALDHAVNYAKQRVQFGRPIAANQGISFKLADMATRAEAARHLVYHAADLHNRGLACGKEASMAKQFASDTAVKAALDAVQIFGGYGYMKDYPVERLLRDAKVTQIYEGTNEIQRLIISKHLLDGT</sequence>
<evidence type="ECO:0000313" key="13">
    <source>
        <dbReference type="Proteomes" id="UP000501914"/>
    </source>
</evidence>
<dbReference type="InterPro" id="IPR006091">
    <property type="entry name" value="Acyl-CoA_Oxase/DH_mid-dom"/>
</dbReference>
<evidence type="ECO:0000313" key="12">
    <source>
        <dbReference type="EMBL" id="QIW82225.1"/>
    </source>
</evidence>
<dbReference type="RefSeq" id="WP_167873875.1">
    <property type="nucleotide sequence ID" value="NZ_CP048852.1"/>
</dbReference>
<keyword evidence="13" id="KW-1185">Reference proteome</keyword>
<dbReference type="Gene3D" id="1.10.540.10">
    <property type="entry name" value="Acyl-CoA dehydrogenase/oxidase, N-terminal domain"/>
    <property type="match status" value="1"/>
</dbReference>
<dbReference type="InterPro" id="IPR009075">
    <property type="entry name" value="AcylCo_DH/oxidase_C"/>
</dbReference>
<proteinExistence type="inferred from homology"/>
<dbReference type="PIRSF" id="PIRSF016578">
    <property type="entry name" value="HsaA"/>
    <property type="match status" value="1"/>
</dbReference>
<feature type="domain" description="Acyl-CoA dehydrogenase/oxidase C-terminal" evidence="9">
    <location>
        <begin position="227"/>
        <end position="376"/>
    </location>
</feature>
<dbReference type="Pfam" id="PF02770">
    <property type="entry name" value="Acyl-CoA_dh_M"/>
    <property type="match status" value="1"/>
</dbReference>
<dbReference type="FunFam" id="1.20.140.10:FF:000004">
    <property type="entry name" value="Acyl-CoA dehydrogenase FadE25"/>
    <property type="match status" value="1"/>
</dbReference>
<evidence type="ECO:0000259" key="9">
    <source>
        <dbReference type="Pfam" id="PF00441"/>
    </source>
</evidence>
<dbReference type="InterPro" id="IPR036250">
    <property type="entry name" value="AcylCo_DH-like_C"/>
</dbReference>
<dbReference type="EMBL" id="CP048852">
    <property type="protein sequence ID" value="QIW82225.1"/>
    <property type="molecule type" value="Genomic_DNA"/>
</dbReference>
<evidence type="ECO:0000256" key="6">
    <source>
        <dbReference type="ARBA" id="ARBA00052546"/>
    </source>
</evidence>
<dbReference type="Gene3D" id="1.20.140.10">
    <property type="entry name" value="Butyryl-CoA Dehydrogenase, subunit A, domain 3"/>
    <property type="match status" value="1"/>
</dbReference>
<protein>
    <recommendedName>
        <fullName evidence="7">Acyl-CoA dehydrogenase</fullName>
    </recommendedName>
</protein>
<dbReference type="InterPro" id="IPR037069">
    <property type="entry name" value="AcylCoA_DH/ox_N_sf"/>
</dbReference>
<dbReference type="AlphaFoldDB" id="A0A6H0WU24"/>
<comment type="catalytic activity">
    <reaction evidence="6">
        <text>a 2,3-saturated acyl-CoA + A = a 2,3-dehydroacyl-CoA + AH2</text>
        <dbReference type="Rhea" id="RHEA:48608"/>
        <dbReference type="ChEBI" id="CHEBI:13193"/>
        <dbReference type="ChEBI" id="CHEBI:17499"/>
        <dbReference type="ChEBI" id="CHEBI:60015"/>
        <dbReference type="ChEBI" id="CHEBI:65111"/>
    </reaction>
</comment>
<evidence type="ECO:0000259" key="10">
    <source>
        <dbReference type="Pfam" id="PF02770"/>
    </source>
</evidence>
<organism evidence="12 13">
    <name type="scientific">Bacillus tequilensis</name>
    <dbReference type="NCBI Taxonomy" id="227866"/>
    <lineage>
        <taxon>Bacteria</taxon>
        <taxon>Bacillati</taxon>
        <taxon>Bacillota</taxon>
        <taxon>Bacilli</taxon>
        <taxon>Bacillales</taxon>
        <taxon>Bacillaceae</taxon>
        <taxon>Bacillus</taxon>
    </lineage>
</organism>
<feature type="domain" description="Acyl-CoA dehydrogenase/oxidase N-terminal" evidence="11">
    <location>
        <begin position="4"/>
        <end position="116"/>
    </location>
</feature>
<dbReference type="SUPFAM" id="SSF47203">
    <property type="entry name" value="Acyl-CoA dehydrogenase C-terminal domain-like"/>
    <property type="match status" value="1"/>
</dbReference>
<name>A0A6H0WU24_9BACI</name>
<dbReference type="PROSITE" id="PS00073">
    <property type="entry name" value="ACYL_COA_DH_2"/>
    <property type="match status" value="1"/>
</dbReference>
<dbReference type="PANTHER" id="PTHR43884:SF12">
    <property type="entry name" value="ISOVALERYL-COA DEHYDROGENASE, MITOCHONDRIAL-RELATED"/>
    <property type="match status" value="1"/>
</dbReference>
<dbReference type="GO" id="GO:0003995">
    <property type="term" value="F:acyl-CoA dehydrogenase activity"/>
    <property type="evidence" value="ECO:0007669"/>
    <property type="project" value="InterPro"/>
</dbReference>
<dbReference type="Pfam" id="PF00441">
    <property type="entry name" value="Acyl-CoA_dh_1"/>
    <property type="match status" value="1"/>
</dbReference>
<dbReference type="InterPro" id="IPR013786">
    <property type="entry name" value="AcylCoA_DH/ox_N"/>
</dbReference>
<dbReference type="GO" id="GO:0050660">
    <property type="term" value="F:flavin adenine dinucleotide binding"/>
    <property type="evidence" value="ECO:0007669"/>
    <property type="project" value="InterPro"/>
</dbReference>
<dbReference type="CDD" id="cd01158">
    <property type="entry name" value="SCAD_SBCAD"/>
    <property type="match status" value="1"/>
</dbReference>
<dbReference type="Proteomes" id="UP000501914">
    <property type="component" value="Chromosome"/>
</dbReference>
<evidence type="ECO:0000256" key="7">
    <source>
        <dbReference type="ARBA" id="ARBA00067585"/>
    </source>
</evidence>
<evidence type="ECO:0000259" key="11">
    <source>
        <dbReference type="Pfam" id="PF02771"/>
    </source>
</evidence>
<feature type="domain" description="Acyl-CoA oxidase/dehydrogenase middle" evidence="10">
    <location>
        <begin position="120"/>
        <end position="214"/>
    </location>
</feature>
<evidence type="ECO:0000256" key="1">
    <source>
        <dbReference type="ARBA" id="ARBA00001974"/>
    </source>
</evidence>
<dbReference type="PANTHER" id="PTHR43884">
    <property type="entry name" value="ACYL-COA DEHYDROGENASE"/>
    <property type="match status" value="1"/>
</dbReference>
<evidence type="ECO:0000256" key="5">
    <source>
        <dbReference type="ARBA" id="ARBA00023002"/>
    </source>
</evidence>